<organism evidence="1">
    <name type="scientific">Arundo donax</name>
    <name type="common">Giant reed</name>
    <name type="synonym">Donax arundinaceus</name>
    <dbReference type="NCBI Taxonomy" id="35708"/>
    <lineage>
        <taxon>Eukaryota</taxon>
        <taxon>Viridiplantae</taxon>
        <taxon>Streptophyta</taxon>
        <taxon>Embryophyta</taxon>
        <taxon>Tracheophyta</taxon>
        <taxon>Spermatophyta</taxon>
        <taxon>Magnoliopsida</taxon>
        <taxon>Liliopsida</taxon>
        <taxon>Poales</taxon>
        <taxon>Poaceae</taxon>
        <taxon>PACMAD clade</taxon>
        <taxon>Arundinoideae</taxon>
        <taxon>Arundineae</taxon>
        <taxon>Arundo</taxon>
    </lineage>
</organism>
<reference evidence="1" key="1">
    <citation type="submission" date="2014-09" db="EMBL/GenBank/DDBJ databases">
        <authorList>
            <person name="Magalhaes I.L.F."/>
            <person name="Oliveira U."/>
            <person name="Santos F.R."/>
            <person name="Vidigal T.H.D.A."/>
            <person name="Brescovit A.D."/>
            <person name="Santos A.J."/>
        </authorList>
    </citation>
    <scope>NUCLEOTIDE SEQUENCE</scope>
    <source>
        <tissue evidence="1">Shoot tissue taken approximately 20 cm above the soil surface</tissue>
    </source>
</reference>
<evidence type="ECO:0000313" key="1">
    <source>
        <dbReference type="EMBL" id="JAD80799.1"/>
    </source>
</evidence>
<name>A0A0A9CWU1_ARUDO</name>
<reference evidence="1" key="2">
    <citation type="journal article" date="2015" name="Data Brief">
        <title>Shoot transcriptome of the giant reed, Arundo donax.</title>
        <authorList>
            <person name="Barrero R.A."/>
            <person name="Guerrero F.D."/>
            <person name="Moolhuijzen P."/>
            <person name="Goolsby J.A."/>
            <person name="Tidwell J."/>
            <person name="Bellgard S.E."/>
            <person name="Bellgard M.I."/>
        </authorList>
    </citation>
    <scope>NUCLEOTIDE SEQUENCE</scope>
    <source>
        <tissue evidence="1">Shoot tissue taken approximately 20 cm above the soil surface</tissue>
    </source>
</reference>
<proteinExistence type="predicted"/>
<accession>A0A0A9CWU1</accession>
<protein>
    <submittedName>
        <fullName evidence="1">Uncharacterized protein</fullName>
    </submittedName>
</protein>
<sequence>MNTRHPSFHTETDEFEHKQVDQPTCLRRKSCKIFLVFGCMALILEF</sequence>
<dbReference type="AlphaFoldDB" id="A0A0A9CWU1"/>
<dbReference type="EMBL" id="GBRH01217096">
    <property type="protein sequence ID" value="JAD80799.1"/>
    <property type="molecule type" value="Transcribed_RNA"/>
</dbReference>